<keyword evidence="3" id="KW-1185">Reference proteome</keyword>
<evidence type="ECO:0000313" key="3">
    <source>
        <dbReference type="Proteomes" id="UP001324427"/>
    </source>
</evidence>
<dbReference type="Proteomes" id="UP001324427">
    <property type="component" value="Unassembled WGS sequence"/>
</dbReference>
<dbReference type="AlphaFoldDB" id="A0AAV9J6K7"/>
<gene>
    <name evidence="2" type="ORF">LTR36_009015</name>
</gene>
<feature type="compositionally biased region" description="Polar residues" evidence="1">
    <location>
        <begin position="36"/>
        <end position="52"/>
    </location>
</feature>
<sequence>MSSGLMETEAGGESGQYEGNLGLVDAQKKSGGQLGSAETTTDPAQTEEAQQQKSERGEKTAENVRYGQAISEEGGVGGVTQGQEGSAAQEGYGGVKDQSGDGGDGEAAQERRAEGYGGERDMDRSIGA</sequence>
<evidence type="ECO:0000256" key="1">
    <source>
        <dbReference type="SAM" id="MobiDB-lite"/>
    </source>
</evidence>
<protein>
    <submittedName>
        <fullName evidence="2">Uncharacterized protein</fullName>
    </submittedName>
</protein>
<feature type="region of interest" description="Disordered" evidence="1">
    <location>
        <begin position="1"/>
        <end position="128"/>
    </location>
</feature>
<accession>A0AAV9J6K7</accession>
<feature type="compositionally biased region" description="Basic and acidic residues" evidence="1">
    <location>
        <begin position="53"/>
        <end position="62"/>
    </location>
</feature>
<reference evidence="2 3" key="1">
    <citation type="submission" date="2021-11" db="EMBL/GenBank/DDBJ databases">
        <title>Black yeast isolated from Biological Soil Crust.</title>
        <authorList>
            <person name="Kurbessoian T."/>
        </authorList>
    </citation>
    <scope>NUCLEOTIDE SEQUENCE [LARGE SCALE GENOMIC DNA]</scope>
    <source>
        <strain evidence="2 3">CCFEE 5522</strain>
    </source>
</reference>
<feature type="compositionally biased region" description="Basic and acidic residues" evidence="1">
    <location>
        <begin position="108"/>
        <end position="128"/>
    </location>
</feature>
<comment type="caution">
    <text evidence="2">The sequence shown here is derived from an EMBL/GenBank/DDBJ whole genome shotgun (WGS) entry which is preliminary data.</text>
</comment>
<proteinExistence type="predicted"/>
<organism evidence="2 3">
    <name type="scientific">Oleoguttula mirabilis</name>
    <dbReference type="NCBI Taxonomy" id="1507867"/>
    <lineage>
        <taxon>Eukaryota</taxon>
        <taxon>Fungi</taxon>
        <taxon>Dikarya</taxon>
        <taxon>Ascomycota</taxon>
        <taxon>Pezizomycotina</taxon>
        <taxon>Dothideomycetes</taxon>
        <taxon>Dothideomycetidae</taxon>
        <taxon>Mycosphaerellales</taxon>
        <taxon>Teratosphaeriaceae</taxon>
        <taxon>Oleoguttula</taxon>
    </lineage>
</organism>
<evidence type="ECO:0000313" key="2">
    <source>
        <dbReference type="EMBL" id="KAK4540684.1"/>
    </source>
</evidence>
<dbReference type="EMBL" id="JAVFHQ010000063">
    <property type="protein sequence ID" value="KAK4540684.1"/>
    <property type="molecule type" value="Genomic_DNA"/>
</dbReference>
<name>A0AAV9J6K7_9PEZI</name>